<dbReference type="Proteomes" id="UP000257109">
    <property type="component" value="Unassembled WGS sequence"/>
</dbReference>
<name>A0A371FGN5_MUCPR</name>
<keyword evidence="2" id="KW-1185">Reference proteome</keyword>
<comment type="caution">
    <text evidence="1">The sequence shown here is derived from an EMBL/GenBank/DDBJ whole genome shotgun (WGS) entry which is preliminary data.</text>
</comment>
<evidence type="ECO:0000313" key="1">
    <source>
        <dbReference type="EMBL" id="RDX77478.1"/>
    </source>
</evidence>
<dbReference type="PANTHER" id="PTHR35046">
    <property type="entry name" value="ZINC KNUCKLE (CCHC-TYPE) FAMILY PROTEIN"/>
    <property type="match status" value="1"/>
</dbReference>
<dbReference type="EMBL" id="QJKJ01009160">
    <property type="protein sequence ID" value="RDX77478.1"/>
    <property type="molecule type" value="Genomic_DNA"/>
</dbReference>
<sequence>MARFLSGLNKNIQDNVELHHYTFISMLVHQTSKVESQLIRKRNVVLKGHKDKASQVYVPNSNTHKSSNIKCVKRLGKAHIASYESSQDDVSKSDGYSSVETLLEGYLLMMIHKDKISLNLIAWLKFCFPIISHPNPYKLQWLNTKGNMLVDKQVLVELTLGKYKDEILCDVVPMEETHILLGRPW</sequence>
<reference evidence="1" key="1">
    <citation type="submission" date="2018-05" db="EMBL/GenBank/DDBJ databases">
        <title>Draft genome of Mucuna pruriens seed.</title>
        <authorList>
            <person name="Nnadi N.E."/>
            <person name="Vos R."/>
            <person name="Hasami M.H."/>
            <person name="Devisetty U.K."/>
            <person name="Aguiy J.C."/>
        </authorList>
    </citation>
    <scope>NUCLEOTIDE SEQUENCE [LARGE SCALE GENOMIC DNA]</scope>
    <source>
        <strain evidence="1">JCA_2017</strain>
    </source>
</reference>
<organism evidence="1 2">
    <name type="scientific">Mucuna pruriens</name>
    <name type="common">Velvet bean</name>
    <name type="synonym">Dolichos pruriens</name>
    <dbReference type="NCBI Taxonomy" id="157652"/>
    <lineage>
        <taxon>Eukaryota</taxon>
        <taxon>Viridiplantae</taxon>
        <taxon>Streptophyta</taxon>
        <taxon>Embryophyta</taxon>
        <taxon>Tracheophyta</taxon>
        <taxon>Spermatophyta</taxon>
        <taxon>Magnoliopsida</taxon>
        <taxon>eudicotyledons</taxon>
        <taxon>Gunneridae</taxon>
        <taxon>Pentapetalae</taxon>
        <taxon>rosids</taxon>
        <taxon>fabids</taxon>
        <taxon>Fabales</taxon>
        <taxon>Fabaceae</taxon>
        <taxon>Papilionoideae</taxon>
        <taxon>50 kb inversion clade</taxon>
        <taxon>NPAAA clade</taxon>
        <taxon>indigoferoid/millettioid clade</taxon>
        <taxon>Phaseoleae</taxon>
        <taxon>Mucuna</taxon>
    </lineage>
</organism>
<proteinExistence type="predicted"/>
<dbReference type="OrthoDB" id="1747743at2759"/>
<evidence type="ECO:0000313" key="2">
    <source>
        <dbReference type="Proteomes" id="UP000257109"/>
    </source>
</evidence>
<accession>A0A371FGN5</accession>
<gene>
    <name evidence="1" type="ORF">CR513_42394</name>
</gene>
<dbReference type="CDD" id="cd00303">
    <property type="entry name" value="retropepsin_like"/>
    <property type="match status" value="1"/>
</dbReference>
<protein>
    <submittedName>
        <fullName evidence="1">Uncharacterized protein</fullName>
    </submittedName>
</protein>
<feature type="non-terminal residue" evidence="1">
    <location>
        <position position="1"/>
    </location>
</feature>
<dbReference type="PANTHER" id="PTHR35046:SF26">
    <property type="entry name" value="RNA-DIRECTED DNA POLYMERASE"/>
    <property type="match status" value="1"/>
</dbReference>
<dbReference type="AlphaFoldDB" id="A0A371FGN5"/>